<protein>
    <recommendedName>
        <fullName evidence="5">MYND-type domain-containing protein</fullName>
    </recommendedName>
</protein>
<evidence type="ECO:0000313" key="6">
    <source>
        <dbReference type="EMBL" id="KLO13730.1"/>
    </source>
</evidence>
<dbReference type="PROSITE" id="PS50865">
    <property type="entry name" value="ZF_MYND_2"/>
    <property type="match status" value="1"/>
</dbReference>
<evidence type="ECO:0000313" key="7">
    <source>
        <dbReference type="Proteomes" id="UP000053477"/>
    </source>
</evidence>
<name>A0A0H2RP24_9AGAM</name>
<dbReference type="Gene3D" id="6.10.140.2220">
    <property type="match status" value="1"/>
</dbReference>
<dbReference type="Gene3D" id="1.10.220.160">
    <property type="match status" value="1"/>
</dbReference>
<dbReference type="InterPro" id="IPR046341">
    <property type="entry name" value="SET_dom_sf"/>
</dbReference>
<evidence type="ECO:0000256" key="1">
    <source>
        <dbReference type="ARBA" id="ARBA00022723"/>
    </source>
</evidence>
<dbReference type="Gene3D" id="2.170.270.10">
    <property type="entry name" value="SET domain"/>
    <property type="match status" value="1"/>
</dbReference>
<dbReference type="Proteomes" id="UP000053477">
    <property type="component" value="Unassembled WGS sequence"/>
</dbReference>
<feature type="domain" description="MYND-type" evidence="5">
    <location>
        <begin position="299"/>
        <end position="341"/>
    </location>
</feature>
<evidence type="ECO:0000256" key="2">
    <source>
        <dbReference type="ARBA" id="ARBA00022771"/>
    </source>
</evidence>
<dbReference type="InParanoid" id="A0A0H2RP24"/>
<keyword evidence="3" id="KW-0862">Zinc</keyword>
<organism evidence="6 7">
    <name type="scientific">Schizopora paradoxa</name>
    <dbReference type="NCBI Taxonomy" id="27342"/>
    <lineage>
        <taxon>Eukaryota</taxon>
        <taxon>Fungi</taxon>
        <taxon>Dikarya</taxon>
        <taxon>Basidiomycota</taxon>
        <taxon>Agaricomycotina</taxon>
        <taxon>Agaricomycetes</taxon>
        <taxon>Hymenochaetales</taxon>
        <taxon>Schizoporaceae</taxon>
        <taxon>Schizopora</taxon>
    </lineage>
</organism>
<sequence>MFVLLCQVLAGATRHQKNCILAIVEIPGSIRLATLLCMLDAEGSLLTRAETCRGTLNLLSFLYDSNGAQVNISPLDEVLGAVGGNAKLFIDTLLSRIEDALPSPVLAEKTVASFLNLFVVLPDHPKHPLSIALRARNPSAFLIKVLHRLLEILSEDSAKCSDSDLARRVRRLIAAILAHITIAVLQRPGRTKLMLEMLQGGIMTILVDCAPWAFSFKPCDRDKMVLLLKLLTSLTTRLPIARQASAELERIEGKYSVQARINASMPIIRKLWAILYNTIIARRTVLAQMQSLNSTPMACDNCFRFDERATFKKCANCGMAHYCSKECQSRAWKEGGHRTQCKSLKENPPKSKGRAMNQDRYFLARVAVNDAQQKREHLEQMALIGLKYVSVIIDYTESPPSCNAQCDAAVLR</sequence>
<dbReference type="EMBL" id="KQ085955">
    <property type="protein sequence ID" value="KLO13730.1"/>
    <property type="molecule type" value="Genomic_DNA"/>
</dbReference>
<dbReference type="AlphaFoldDB" id="A0A0H2RP24"/>
<keyword evidence="2 4" id="KW-0863">Zinc-finger</keyword>
<dbReference type="GO" id="GO:0008270">
    <property type="term" value="F:zinc ion binding"/>
    <property type="evidence" value="ECO:0007669"/>
    <property type="project" value="UniProtKB-KW"/>
</dbReference>
<evidence type="ECO:0000259" key="5">
    <source>
        <dbReference type="PROSITE" id="PS50865"/>
    </source>
</evidence>
<keyword evidence="1" id="KW-0479">Metal-binding</keyword>
<dbReference type="OrthoDB" id="265717at2759"/>
<dbReference type="InterPro" id="IPR002893">
    <property type="entry name" value="Znf_MYND"/>
</dbReference>
<dbReference type="PROSITE" id="PS01360">
    <property type="entry name" value="ZF_MYND_1"/>
    <property type="match status" value="1"/>
</dbReference>
<keyword evidence="7" id="KW-1185">Reference proteome</keyword>
<dbReference type="SUPFAM" id="SSF144232">
    <property type="entry name" value="HIT/MYND zinc finger-like"/>
    <property type="match status" value="1"/>
</dbReference>
<dbReference type="STRING" id="27342.A0A0H2RP24"/>
<reference evidence="6 7" key="1">
    <citation type="submission" date="2015-04" db="EMBL/GenBank/DDBJ databases">
        <title>Complete genome sequence of Schizopora paradoxa KUC8140, a cosmopolitan wood degrader in East Asia.</title>
        <authorList>
            <consortium name="DOE Joint Genome Institute"/>
            <person name="Min B."/>
            <person name="Park H."/>
            <person name="Jang Y."/>
            <person name="Kim J.-J."/>
            <person name="Kim K.H."/>
            <person name="Pangilinan J."/>
            <person name="Lipzen A."/>
            <person name="Riley R."/>
            <person name="Grigoriev I.V."/>
            <person name="Spatafora J.W."/>
            <person name="Choi I.-G."/>
        </authorList>
    </citation>
    <scope>NUCLEOTIDE SEQUENCE [LARGE SCALE GENOMIC DNA]</scope>
    <source>
        <strain evidence="6 7">KUC8140</strain>
    </source>
</reference>
<accession>A0A0H2RP24</accession>
<evidence type="ECO:0000256" key="3">
    <source>
        <dbReference type="ARBA" id="ARBA00022833"/>
    </source>
</evidence>
<gene>
    <name evidence="6" type="ORF">SCHPADRAFT_350229</name>
</gene>
<evidence type="ECO:0000256" key="4">
    <source>
        <dbReference type="PROSITE-ProRule" id="PRU00134"/>
    </source>
</evidence>
<dbReference type="Pfam" id="PF01753">
    <property type="entry name" value="zf-MYND"/>
    <property type="match status" value="1"/>
</dbReference>
<proteinExistence type="predicted"/>